<dbReference type="GO" id="GO:0005763">
    <property type="term" value="C:mitochondrial small ribosomal subunit"/>
    <property type="evidence" value="ECO:0007669"/>
    <property type="project" value="TreeGrafter"/>
</dbReference>
<accession>A0AAD1VTD8</accession>
<protein>
    <submittedName>
        <fullName evidence="1">28S ribosomal S22, mitochondrial</fullName>
    </submittedName>
</protein>
<evidence type="ECO:0000313" key="2">
    <source>
        <dbReference type="Proteomes" id="UP001295444"/>
    </source>
</evidence>
<sequence length="337" mass="38897">MLCTIRPEVARVEVIADMAARMGCLVRRLRSEIVTGSRTLCAGAPRSPAFSDPDVQNLLKKITSLNLEKIFKPVKKELNPPTYKLLTETQYEESVQKAAKAAAEYLEMPPVMSEREPINDILAEDEILRDLETSKYVFTDITYSTPHRERFIVVREPNGVLRKATWAERDRMIQVYFPQEGRKLVPPPVFQEENMQVMFQQDRHEELLNRCLVQFDPDSPEYIRVHQQTYENIDQHGKYDLLRSTRHFGGMAWYLCRLKKIDGLLIDMIQRDLIENSDTLIQLYNILHPDTLCAKESQGAEGAMLIQIFLKTEARKPGYIELALQAYQESKISTTSS</sequence>
<dbReference type="Proteomes" id="UP001295444">
    <property type="component" value="Chromosome 02"/>
</dbReference>
<gene>
    <name evidence="1" type="ORF">PECUL_23A047397</name>
</gene>
<dbReference type="InterPro" id="IPR019374">
    <property type="entry name" value="Ribosomal_mS22"/>
</dbReference>
<dbReference type="Pfam" id="PF10245">
    <property type="entry name" value="MRP-S22"/>
    <property type="match status" value="1"/>
</dbReference>
<reference evidence="1" key="1">
    <citation type="submission" date="2022-03" db="EMBL/GenBank/DDBJ databases">
        <authorList>
            <person name="Alioto T."/>
            <person name="Alioto T."/>
            <person name="Gomez Garrido J."/>
        </authorList>
    </citation>
    <scope>NUCLEOTIDE SEQUENCE</scope>
</reference>
<name>A0AAD1VTD8_PELCU</name>
<dbReference type="EMBL" id="OW240913">
    <property type="protein sequence ID" value="CAH2246590.1"/>
    <property type="molecule type" value="Genomic_DNA"/>
</dbReference>
<proteinExistence type="predicted"/>
<keyword evidence="2" id="KW-1185">Reference proteome</keyword>
<organism evidence="1 2">
    <name type="scientific">Pelobates cultripes</name>
    <name type="common">Western spadefoot toad</name>
    <dbReference type="NCBI Taxonomy" id="61616"/>
    <lineage>
        <taxon>Eukaryota</taxon>
        <taxon>Metazoa</taxon>
        <taxon>Chordata</taxon>
        <taxon>Craniata</taxon>
        <taxon>Vertebrata</taxon>
        <taxon>Euteleostomi</taxon>
        <taxon>Amphibia</taxon>
        <taxon>Batrachia</taxon>
        <taxon>Anura</taxon>
        <taxon>Pelobatoidea</taxon>
        <taxon>Pelobatidae</taxon>
        <taxon>Pelobates</taxon>
    </lineage>
</organism>
<dbReference type="GO" id="GO:0003735">
    <property type="term" value="F:structural constituent of ribosome"/>
    <property type="evidence" value="ECO:0007669"/>
    <property type="project" value="TreeGrafter"/>
</dbReference>
<dbReference type="AlphaFoldDB" id="A0AAD1VTD8"/>
<evidence type="ECO:0000313" key="1">
    <source>
        <dbReference type="EMBL" id="CAH2246590.1"/>
    </source>
</evidence>
<dbReference type="PANTHER" id="PTHR13071:SF4">
    <property type="entry name" value="SMALL RIBOSOMAL SUBUNIT PROTEIN MS22"/>
    <property type="match status" value="1"/>
</dbReference>
<dbReference type="PANTHER" id="PTHR13071">
    <property type="entry name" value="MITOCHONDRIAL 28S RIBOSOMAL PROTEIN S22"/>
    <property type="match status" value="1"/>
</dbReference>